<dbReference type="EMBL" id="JANCLT010000023">
    <property type="protein sequence ID" value="MCP8971304.1"/>
    <property type="molecule type" value="Genomic_DNA"/>
</dbReference>
<name>A0AA42BT75_9BACI</name>
<feature type="chain" id="PRO_5041304831" evidence="1">
    <location>
        <begin position="24"/>
        <end position="99"/>
    </location>
</feature>
<gene>
    <name evidence="2" type="ORF">NK662_22560</name>
</gene>
<dbReference type="RefSeq" id="WP_254761232.1">
    <property type="nucleotide sequence ID" value="NZ_JANCLT010000023.1"/>
</dbReference>
<evidence type="ECO:0000313" key="3">
    <source>
        <dbReference type="Proteomes" id="UP001156102"/>
    </source>
</evidence>
<accession>A0AA42BT75</accession>
<evidence type="ECO:0000256" key="1">
    <source>
        <dbReference type="SAM" id="SignalP"/>
    </source>
</evidence>
<organism evidence="2 3">
    <name type="scientific">Ectobacillus ponti</name>
    <dbReference type="NCBI Taxonomy" id="2961894"/>
    <lineage>
        <taxon>Bacteria</taxon>
        <taxon>Bacillati</taxon>
        <taxon>Bacillota</taxon>
        <taxon>Bacilli</taxon>
        <taxon>Bacillales</taxon>
        <taxon>Bacillaceae</taxon>
        <taxon>Ectobacillus</taxon>
    </lineage>
</organism>
<evidence type="ECO:0000313" key="2">
    <source>
        <dbReference type="EMBL" id="MCP8971304.1"/>
    </source>
</evidence>
<dbReference type="Proteomes" id="UP001156102">
    <property type="component" value="Unassembled WGS sequence"/>
</dbReference>
<reference evidence="2" key="1">
    <citation type="submission" date="2022-07" db="EMBL/GenBank/DDBJ databases">
        <authorList>
            <person name="Li W.-J."/>
            <person name="Deng Q.-Q."/>
        </authorList>
    </citation>
    <scope>NUCLEOTIDE SEQUENCE</scope>
    <source>
        <strain evidence="2">SYSU M60031</strain>
    </source>
</reference>
<feature type="signal peptide" evidence="1">
    <location>
        <begin position="1"/>
        <end position="23"/>
    </location>
</feature>
<sequence length="99" mass="10860">MKRNTLTKWVVGLGSVAGFTLFAQYLNNGQEAAGQDIQTAPAAELAVQPASPAEREQQLLKLDWNEGQWEVTQSNETIVAAPRMQASSKPAAKYRSRRS</sequence>
<dbReference type="AlphaFoldDB" id="A0AA42BT75"/>
<keyword evidence="1" id="KW-0732">Signal</keyword>
<comment type="caution">
    <text evidence="2">The sequence shown here is derived from an EMBL/GenBank/DDBJ whole genome shotgun (WGS) entry which is preliminary data.</text>
</comment>
<proteinExistence type="predicted"/>
<protein>
    <submittedName>
        <fullName evidence="2">Uncharacterized protein</fullName>
    </submittedName>
</protein>
<keyword evidence="3" id="KW-1185">Reference proteome</keyword>